<name>A0A2P8DPY6_9BACT</name>
<dbReference type="SMART" id="SM00534">
    <property type="entry name" value="MUTSac"/>
    <property type="match status" value="1"/>
</dbReference>
<dbReference type="GO" id="GO:0005524">
    <property type="term" value="F:ATP binding"/>
    <property type="evidence" value="ECO:0007669"/>
    <property type="project" value="UniProtKB-KW"/>
</dbReference>
<evidence type="ECO:0000313" key="6">
    <source>
        <dbReference type="EMBL" id="PSK99242.1"/>
    </source>
</evidence>
<dbReference type="InterPro" id="IPR027417">
    <property type="entry name" value="P-loop_NTPase"/>
</dbReference>
<dbReference type="InterPro" id="IPR045076">
    <property type="entry name" value="MutS"/>
</dbReference>
<dbReference type="PANTHER" id="PTHR11361:SF152">
    <property type="entry name" value="DNA MISMATCH REPAIR PROTEIN"/>
    <property type="match status" value="1"/>
</dbReference>
<feature type="transmembrane region" description="Helical" evidence="4">
    <location>
        <begin position="21"/>
        <end position="41"/>
    </location>
</feature>
<accession>A0A2P8DPY6</accession>
<dbReference type="Gene3D" id="1.10.1420.10">
    <property type="match status" value="1"/>
</dbReference>
<feature type="transmembrane region" description="Helical" evidence="4">
    <location>
        <begin position="314"/>
        <end position="331"/>
    </location>
</feature>
<dbReference type="GO" id="GO:0140664">
    <property type="term" value="F:ATP-dependent DNA damage sensor activity"/>
    <property type="evidence" value="ECO:0007669"/>
    <property type="project" value="InterPro"/>
</dbReference>
<dbReference type="GO" id="GO:0006298">
    <property type="term" value="P:mismatch repair"/>
    <property type="evidence" value="ECO:0007669"/>
    <property type="project" value="InterPro"/>
</dbReference>
<sequence>MKLDENIYPLSKKLQSLKKKTALTAIFRVLIFILLLIFLILGLAENGWYLLGIPVLSIIFIVLIKHFNTLKDTESFIFELQAMEKEQLKRSSRELGSFDSGEEFLDKGHPFCNDLDLFGQHSLFQLINHTVSKTGRNLLAMQMKKQIDQNMAKEKYKAVEELRCKPGLIRNFEALGRAFLKKEKEKGQFYAWLQKPESWQKHYIFPMVLGPIGGIGILLASFLGLIANAWLGLWVLMGMFFLSLIFKDLQRASRIWPNEGDIKTFRIWSELLEQEKFEESSLQAIHCHFEDGQFSKGLRTLEQVSFLIQNRMNFVYFILNLLCWTDFFLLWKLDRWKKAFGADLAELEKVFDQWQVLISLAAFSNQMSLNGEVFWNGSDLIHCKEIKHPLLKKEVAVGNDFHLEDKKKTILLTGSNMSGKTTFMRTLGINLVMVNLGLRPMAEKLSAGNFQLYTSMRNADNLGESVSSFYSELSRIRKVLEAVKESKHVFFLMDEILKGTNTKDRILGSEALIKQLADGQARGIISTHDIELSELEKTLPYLANFSFHSEIHENEIHFDYKLKAGSCPSFNAHKLMELMGIKFE</sequence>
<dbReference type="AlphaFoldDB" id="A0A2P8DPY6"/>
<evidence type="ECO:0000256" key="4">
    <source>
        <dbReference type="SAM" id="Phobius"/>
    </source>
</evidence>
<dbReference type="EMBL" id="PYGF01000017">
    <property type="protein sequence ID" value="PSK99242.1"/>
    <property type="molecule type" value="Genomic_DNA"/>
</dbReference>
<keyword evidence="4" id="KW-0472">Membrane</keyword>
<proteinExistence type="predicted"/>
<dbReference type="Pfam" id="PF00488">
    <property type="entry name" value="MutS_V"/>
    <property type="match status" value="1"/>
</dbReference>
<dbReference type="OrthoDB" id="9802448at2"/>
<evidence type="ECO:0000256" key="2">
    <source>
        <dbReference type="ARBA" id="ARBA00022840"/>
    </source>
</evidence>
<keyword evidence="2" id="KW-0067">ATP-binding</keyword>
<evidence type="ECO:0000259" key="5">
    <source>
        <dbReference type="SMART" id="SM00534"/>
    </source>
</evidence>
<evidence type="ECO:0000256" key="3">
    <source>
        <dbReference type="ARBA" id="ARBA00023125"/>
    </source>
</evidence>
<dbReference type="SUPFAM" id="SSF52540">
    <property type="entry name" value="P-loop containing nucleoside triphosphate hydrolases"/>
    <property type="match status" value="1"/>
</dbReference>
<dbReference type="Proteomes" id="UP000240708">
    <property type="component" value="Unassembled WGS sequence"/>
</dbReference>
<dbReference type="GO" id="GO:0030983">
    <property type="term" value="F:mismatched DNA binding"/>
    <property type="evidence" value="ECO:0007669"/>
    <property type="project" value="InterPro"/>
</dbReference>
<keyword evidence="7" id="KW-1185">Reference proteome</keyword>
<feature type="transmembrane region" description="Helical" evidence="4">
    <location>
        <begin position="47"/>
        <end position="64"/>
    </location>
</feature>
<protein>
    <submittedName>
        <fullName evidence="6">MutS-like protein</fullName>
    </submittedName>
</protein>
<gene>
    <name evidence="6" type="ORF">CLV48_11728</name>
</gene>
<dbReference type="PANTHER" id="PTHR11361">
    <property type="entry name" value="DNA MISMATCH REPAIR PROTEIN MUTS FAMILY MEMBER"/>
    <property type="match status" value="1"/>
</dbReference>
<keyword evidence="1" id="KW-0547">Nucleotide-binding</keyword>
<dbReference type="InterPro" id="IPR000432">
    <property type="entry name" value="DNA_mismatch_repair_MutS_C"/>
</dbReference>
<evidence type="ECO:0000256" key="1">
    <source>
        <dbReference type="ARBA" id="ARBA00022741"/>
    </source>
</evidence>
<evidence type="ECO:0000313" key="7">
    <source>
        <dbReference type="Proteomes" id="UP000240708"/>
    </source>
</evidence>
<feature type="transmembrane region" description="Helical" evidence="4">
    <location>
        <begin position="229"/>
        <end position="246"/>
    </location>
</feature>
<feature type="domain" description="DNA mismatch repair proteins mutS family" evidence="5">
    <location>
        <begin position="407"/>
        <end position="584"/>
    </location>
</feature>
<comment type="caution">
    <text evidence="6">The sequence shown here is derived from an EMBL/GenBank/DDBJ whole genome shotgun (WGS) entry which is preliminary data.</text>
</comment>
<dbReference type="Gene3D" id="3.40.50.300">
    <property type="entry name" value="P-loop containing nucleotide triphosphate hydrolases"/>
    <property type="match status" value="1"/>
</dbReference>
<keyword evidence="4" id="KW-1133">Transmembrane helix</keyword>
<dbReference type="GO" id="GO:0005829">
    <property type="term" value="C:cytosol"/>
    <property type="evidence" value="ECO:0007669"/>
    <property type="project" value="TreeGrafter"/>
</dbReference>
<keyword evidence="4" id="KW-0812">Transmembrane</keyword>
<keyword evidence="3" id="KW-0238">DNA-binding</keyword>
<organism evidence="6 7">
    <name type="scientific">Cecembia rubra</name>
    <dbReference type="NCBI Taxonomy" id="1485585"/>
    <lineage>
        <taxon>Bacteria</taxon>
        <taxon>Pseudomonadati</taxon>
        <taxon>Bacteroidota</taxon>
        <taxon>Cytophagia</taxon>
        <taxon>Cytophagales</taxon>
        <taxon>Cyclobacteriaceae</taxon>
        <taxon>Cecembia</taxon>
    </lineage>
</organism>
<feature type="transmembrane region" description="Helical" evidence="4">
    <location>
        <begin position="203"/>
        <end position="223"/>
    </location>
</feature>
<reference evidence="6 7" key="1">
    <citation type="submission" date="2018-03" db="EMBL/GenBank/DDBJ databases">
        <title>Genomic Encyclopedia of Archaeal and Bacterial Type Strains, Phase II (KMG-II): from individual species to whole genera.</title>
        <authorList>
            <person name="Goeker M."/>
        </authorList>
    </citation>
    <scope>NUCLEOTIDE SEQUENCE [LARGE SCALE GENOMIC DNA]</scope>
    <source>
        <strain evidence="6 7">DSM 28057</strain>
    </source>
</reference>